<dbReference type="GeneID" id="115477518"/>
<dbReference type="OrthoDB" id="8195947at2759"/>
<dbReference type="KEGG" id="muo:115477518"/>
<sequence length="120" mass="13061">MAEYVSGPSSSSSAAAAWHSGTQSPVSGIHHRDPTDIGVTGQQSPVPPEVPPVDSVGSQTDLDVPYPDLAPVVFFCLKQTTTPRNWCIKLVWHPHLETLELIHSPSSTIICLYNEDIRKM</sequence>
<gene>
    <name evidence="3" type="primary">LOC115477518</name>
</gene>
<proteinExistence type="predicted"/>
<evidence type="ECO:0000313" key="2">
    <source>
        <dbReference type="Proteomes" id="UP000515156"/>
    </source>
</evidence>
<reference evidence="3" key="1">
    <citation type="submission" date="2025-08" db="UniProtKB">
        <authorList>
            <consortium name="RefSeq"/>
        </authorList>
    </citation>
    <scope>IDENTIFICATION</scope>
</reference>
<feature type="region of interest" description="Disordered" evidence="1">
    <location>
        <begin position="1"/>
        <end position="61"/>
    </location>
</feature>
<protein>
    <submittedName>
        <fullName evidence="3">Voltage-dependent T-type calcium channel subunit alpha-1I-like</fullName>
    </submittedName>
</protein>
<accession>A0A6P7Z0P4</accession>
<keyword evidence="2" id="KW-1185">Reference proteome</keyword>
<dbReference type="InParanoid" id="A0A6P7Z0P4"/>
<organism evidence="2 3">
    <name type="scientific">Microcaecilia unicolor</name>
    <dbReference type="NCBI Taxonomy" id="1415580"/>
    <lineage>
        <taxon>Eukaryota</taxon>
        <taxon>Metazoa</taxon>
        <taxon>Chordata</taxon>
        <taxon>Craniata</taxon>
        <taxon>Vertebrata</taxon>
        <taxon>Euteleostomi</taxon>
        <taxon>Amphibia</taxon>
        <taxon>Gymnophiona</taxon>
        <taxon>Siphonopidae</taxon>
        <taxon>Microcaecilia</taxon>
    </lineage>
</organism>
<dbReference type="RefSeq" id="XP_030070341.1">
    <property type="nucleotide sequence ID" value="XM_030214481.1"/>
</dbReference>
<dbReference type="Proteomes" id="UP000515156">
    <property type="component" value="Chromosome 1"/>
</dbReference>
<evidence type="ECO:0000256" key="1">
    <source>
        <dbReference type="SAM" id="MobiDB-lite"/>
    </source>
</evidence>
<name>A0A6P7Z0P4_9AMPH</name>
<dbReference type="AlphaFoldDB" id="A0A6P7Z0P4"/>
<evidence type="ECO:0000313" key="3">
    <source>
        <dbReference type="RefSeq" id="XP_030070341.1"/>
    </source>
</evidence>